<evidence type="ECO:0000313" key="6">
    <source>
        <dbReference type="Proteomes" id="UP000037784"/>
    </source>
</evidence>
<dbReference type="RefSeq" id="WP_054493588.1">
    <property type="nucleotide sequence ID" value="NZ_BBZA01000194.1"/>
</dbReference>
<dbReference type="EMBL" id="BBZA01000194">
    <property type="protein sequence ID" value="GAP63796.1"/>
    <property type="molecule type" value="Genomic_DNA"/>
</dbReference>
<dbReference type="PROSITE" id="PS00893">
    <property type="entry name" value="NUDIX_BOX"/>
    <property type="match status" value="1"/>
</dbReference>
<evidence type="ECO:0000313" key="5">
    <source>
        <dbReference type="EMBL" id="KPL89075.1"/>
    </source>
</evidence>
<gene>
    <name evidence="4" type="primary">nudF</name>
    <name evidence="4" type="ORF">ARMA_2219</name>
    <name evidence="5" type="ORF">SE16_00550</name>
</gene>
<reference evidence="4" key="1">
    <citation type="journal article" date="2015" name="Genome Announc.">
        <title>Draft Genome Sequence of a Heterotrophic Facultative Anaerobic Thermophilic Bacterium, Ardenticatena maritima Strain 110ST.</title>
        <authorList>
            <person name="Kawaichi S."/>
            <person name="Yoshida T."/>
            <person name="Sako Y."/>
            <person name="Nakamura R."/>
        </authorList>
    </citation>
    <scope>NUCLEOTIDE SEQUENCE [LARGE SCALE GENOMIC DNA]</scope>
    <source>
        <strain evidence="4">110S</strain>
    </source>
</reference>
<dbReference type="CDD" id="cd03424">
    <property type="entry name" value="NUDIX_ADPRase_Nudt5_UGPPase_Nudt14"/>
    <property type="match status" value="1"/>
</dbReference>
<evidence type="ECO:0000259" key="3">
    <source>
        <dbReference type="PROSITE" id="PS51462"/>
    </source>
</evidence>
<dbReference type="InterPro" id="IPR000086">
    <property type="entry name" value="NUDIX_hydrolase_dom"/>
</dbReference>
<dbReference type="PROSITE" id="PS51462">
    <property type="entry name" value="NUDIX"/>
    <property type="match status" value="1"/>
</dbReference>
<dbReference type="GO" id="GO:0005829">
    <property type="term" value="C:cytosol"/>
    <property type="evidence" value="ECO:0007669"/>
    <property type="project" value="TreeGrafter"/>
</dbReference>
<dbReference type="GO" id="GO:0019693">
    <property type="term" value="P:ribose phosphate metabolic process"/>
    <property type="evidence" value="ECO:0007669"/>
    <property type="project" value="TreeGrafter"/>
</dbReference>
<evidence type="ECO:0000256" key="1">
    <source>
        <dbReference type="ARBA" id="ARBA00001946"/>
    </source>
</evidence>
<dbReference type="GO" id="GO:0006753">
    <property type="term" value="P:nucleoside phosphate metabolic process"/>
    <property type="evidence" value="ECO:0007669"/>
    <property type="project" value="TreeGrafter"/>
</dbReference>
<evidence type="ECO:0000313" key="7">
    <source>
        <dbReference type="Proteomes" id="UP000050502"/>
    </source>
</evidence>
<comment type="cofactor">
    <cofactor evidence="1">
        <name>Mg(2+)</name>
        <dbReference type="ChEBI" id="CHEBI:18420"/>
    </cofactor>
</comment>
<dbReference type="GO" id="GO:0047631">
    <property type="term" value="F:ADP-ribose diphosphatase activity"/>
    <property type="evidence" value="ECO:0007669"/>
    <property type="project" value="UniProtKB-EC"/>
</dbReference>
<organism evidence="4 6">
    <name type="scientific">Ardenticatena maritima</name>
    <dbReference type="NCBI Taxonomy" id="872965"/>
    <lineage>
        <taxon>Bacteria</taxon>
        <taxon>Bacillati</taxon>
        <taxon>Chloroflexota</taxon>
        <taxon>Ardenticatenia</taxon>
        <taxon>Ardenticatenales</taxon>
        <taxon>Ardenticatenaceae</taxon>
        <taxon>Ardenticatena</taxon>
    </lineage>
</organism>
<reference evidence="6" key="3">
    <citation type="submission" date="2015-08" db="EMBL/GenBank/DDBJ databases">
        <title>Draft Genome Sequence of a Heterotrophic Facultative Anaerobic Bacterium Ardenticatena maritima Strain 110S.</title>
        <authorList>
            <person name="Kawaichi S."/>
            <person name="Yoshida T."/>
            <person name="Sako Y."/>
            <person name="Nakamura R."/>
        </authorList>
    </citation>
    <scope>NUCLEOTIDE SEQUENCE [LARGE SCALE GENOMIC DNA]</scope>
    <source>
        <strain evidence="6">110S</strain>
    </source>
</reference>
<keyword evidence="2 4" id="KW-0378">Hydrolase</keyword>
<dbReference type="EMBL" id="LGKN01000003">
    <property type="protein sequence ID" value="KPL89075.1"/>
    <property type="molecule type" value="Genomic_DNA"/>
</dbReference>
<dbReference type="STRING" id="872965.SE16_00550"/>
<proteinExistence type="predicted"/>
<dbReference type="Proteomes" id="UP000037784">
    <property type="component" value="Unassembled WGS sequence"/>
</dbReference>
<keyword evidence="6" id="KW-1185">Reference proteome</keyword>
<evidence type="ECO:0000256" key="2">
    <source>
        <dbReference type="ARBA" id="ARBA00022801"/>
    </source>
</evidence>
<dbReference type="InterPro" id="IPR015797">
    <property type="entry name" value="NUDIX_hydrolase-like_dom_sf"/>
</dbReference>
<dbReference type="FunCoup" id="A0A0M8KAS5">
    <property type="interactions" value="333"/>
</dbReference>
<dbReference type="OrthoDB" id="9806150at2"/>
<sequence length="179" mass="20489">MVEKWHVEREEIAYADRWVRVVRAHVRLPNGRAYVYTTLWRVPGAAVVALNEKGHVLLVREYRHPLGQVIDQLPGGLVDEGETPLVTAQRELREETGLEAREWEWLGEVEDNPGLIAGTTTLFLARDVHPVAEPAREWTEFLEMRWEAPDVLQARIARGEIRDRVVLAAWAFLTARGVL</sequence>
<dbReference type="SUPFAM" id="SSF55811">
    <property type="entry name" value="Nudix"/>
    <property type="match status" value="1"/>
</dbReference>
<feature type="domain" description="Nudix hydrolase" evidence="3">
    <location>
        <begin position="40"/>
        <end position="169"/>
    </location>
</feature>
<protein>
    <submittedName>
        <fullName evidence="4">ADP-ribose pyrophosphatase</fullName>
        <ecNumber evidence="4">3.6.1.13</ecNumber>
    </submittedName>
</protein>
<dbReference type="EC" id="3.6.1.13" evidence="4"/>
<dbReference type="InterPro" id="IPR020084">
    <property type="entry name" value="NUDIX_hydrolase_CS"/>
</dbReference>
<dbReference type="Gene3D" id="3.90.79.10">
    <property type="entry name" value="Nucleoside Triphosphate Pyrophosphohydrolase"/>
    <property type="match status" value="1"/>
</dbReference>
<name>A0A0M8KAS5_9CHLR</name>
<evidence type="ECO:0000313" key="4">
    <source>
        <dbReference type="EMBL" id="GAP63796.1"/>
    </source>
</evidence>
<accession>A0A0M8KAS5</accession>
<dbReference type="Pfam" id="PF00293">
    <property type="entry name" value="NUDIX"/>
    <property type="match status" value="1"/>
</dbReference>
<reference evidence="5 7" key="2">
    <citation type="submission" date="2015-07" db="EMBL/GenBank/DDBJ databases">
        <title>Whole genome sequence of Ardenticatena maritima DSM 23922.</title>
        <authorList>
            <person name="Hemp J."/>
            <person name="Ward L.M."/>
            <person name="Pace L.A."/>
            <person name="Fischer W.W."/>
        </authorList>
    </citation>
    <scope>NUCLEOTIDE SEQUENCE [LARGE SCALE GENOMIC DNA]</scope>
    <source>
        <strain evidence="5 7">110S</strain>
    </source>
</reference>
<dbReference type="PANTHER" id="PTHR11839:SF18">
    <property type="entry name" value="NUDIX HYDROLASE DOMAIN-CONTAINING PROTEIN"/>
    <property type="match status" value="1"/>
</dbReference>
<dbReference type="Proteomes" id="UP000050502">
    <property type="component" value="Unassembled WGS sequence"/>
</dbReference>
<dbReference type="AlphaFoldDB" id="A0A0M8KAS5"/>
<dbReference type="PANTHER" id="PTHR11839">
    <property type="entry name" value="UDP/ADP-SUGAR PYROPHOSPHATASE"/>
    <property type="match status" value="1"/>
</dbReference>
<comment type="caution">
    <text evidence="4">The sequence shown here is derived from an EMBL/GenBank/DDBJ whole genome shotgun (WGS) entry which is preliminary data.</text>
</comment>